<proteinExistence type="predicted"/>
<feature type="compositionally biased region" description="Basic and acidic residues" evidence="1">
    <location>
        <begin position="10"/>
        <end position="28"/>
    </location>
</feature>
<evidence type="ECO:0000313" key="3">
    <source>
        <dbReference type="Proteomes" id="UP000887116"/>
    </source>
</evidence>
<organism evidence="2 3">
    <name type="scientific">Trichonephila clavata</name>
    <name type="common">Joro spider</name>
    <name type="synonym">Nephila clavata</name>
    <dbReference type="NCBI Taxonomy" id="2740835"/>
    <lineage>
        <taxon>Eukaryota</taxon>
        <taxon>Metazoa</taxon>
        <taxon>Ecdysozoa</taxon>
        <taxon>Arthropoda</taxon>
        <taxon>Chelicerata</taxon>
        <taxon>Arachnida</taxon>
        <taxon>Araneae</taxon>
        <taxon>Araneomorphae</taxon>
        <taxon>Entelegynae</taxon>
        <taxon>Araneoidea</taxon>
        <taxon>Nephilidae</taxon>
        <taxon>Trichonephila</taxon>
    </lineage>
</organism>
<accession>A0A8X6LAR1</accession>
<dbReference type="Proteomes" id="UP000887116">
    <property type="component" value="Unassembled WGS sequence"/>
</dbReference>
<comment type="caution">
    <text evidence="2">The sequence shown here is derived from an EMBL/GenBank/DDBJ whole genome shotgun (WGS) entry which is preliminary data.</text>
</comment>
<protein>
    <submittedName>
        <fullName evidence="2">Uncharacterized protein</fullName>
    </submittedName>
</protein>
<name>A0A8X6LAR1_TRICU</name>
<dbReference type="AlphaFoldDB" id="A0A8X6LAR1"/>
<evidence type="ECO:0000256" key="1">
    <source>
        <dbReference type="SAM" id="MobiDB-lite"/>
    </source>
</evidence>
<evidence type="ECO:0000313" key="2">
    <source>
        <dbReference type="EMBL" id="GFR00129.1"/>
    </source>
</evidence>
<reference evidence="2" key="1">
    <citation type="submission" date="2020-07" db="EMBL/GenBank/DDBJ databases">
        <title>Multicomponent nature underlies the extraordinary mechanical properties of spider dragline silk.</title>
        <authorList>
            <person name="Kono N."/>
            <person name="Nakamura H."/>
            <person name="Mori M."/>
            <person name="Yoshida Y."/>
            <person name="Ohtoshi R."/>
            <person name="Malay A.D."/>
            <person name="Moran D.A.P."/>
            <person name="Tomita M."/>
            <person name="Numata K."/>
            <person name="Arakawa K."/>
        </authorList>
    </citation>
    <scope>NUCLEOTIDE SEQUENCE</scope>
</reference>
<sequence>MTTTRNTCSVEKHKTATEKADDKKPKKRDALRLASGSFLSHFHSGKEKEKKALSLFPSTVHCGLSYFPPYRMTARSSGTRVLLPKQ</sequence>
<gene>
    <name evidence="2" type="ORF">TNCT_129311</name>
</gene>
<feature type="region of interest" description="Disordered" evidence="1">
    <location>
        <begin position="1"/>
        <end position="28"/>
    </location>
</feature>
<dbReference type="EMBL" id="BMAO01005250">
    <property type="protein sequence ID" value="GFR00129.1"/>
    <property type="molecule type" value="Genomic_DNA"/>
</dbReference>
<keyword evidence="3" id="KW-1185">Reference proteome</keyword>